<proteinExistence type="predicted"/>
<keyword evidence="4" id="KW-1185">Reference proteome</keyword>
<feature type="transmembrane region" description="Helical" evidence="1">
    <location>
        <begin position="130"/>
        <end position="154"/>
    </location>
</feature>
<dbReference type="Pfam" id="PF20152">
    <property type="entry name" value="DUF6534"/>
    <property type="match status" value="1"/>
</dbReference>
<dbReference type="AlphaFoldDB" id="A0A2G8SPL6"/>
<gene>
    <name evidence="3" type="ORF">GSI_02430</name>
</gene>
<evidence type="ECO:0000259" key="2">
    <source>
        <dbReference type="Pfam" id="PF20152"/>
    </source>
</evidence>
<comment type="caution">
    <text evidence="3">The sequence shown here is derived from an EMBL/GenBank/DDBJ whole genome shotgun (WGS) entry which is preliminary data.</text>
</comment>
<reference evidence="3 4" key="1">
    <citation type="journal article" date="2015" name="Sci. Rep.">
        <title>Chromosome-level genome map provides insights into diverse defense mechanisms in the medicinal fungus Ganoderma sinense.</title>
        <authorList>
            <person name="Zhu Y."/>
            <person name="Xu J."/>
            <person name="Sun C."/>
            <person name="Zhou S."/>
            <person name="Xu H."/>
            <person name="Nelson D.R."/>
            <person name="Qian J."/>
            <person name="Song J."/>
            <person name="Luo H."/>
            <person name="Xiang L."/>
            <person name="Li Y."/>
            <person name="Xu Z."/>
            <person name="Ji A."/>
            <person name="Wang L."/>
            <person name="Lu S."/>
            <person name="Hayward A."/>
            <person name="Sun W."/>
            <person name="Li X."/>
            <person name="Schwartz D.C."/>
            <person name="Wang Y."/>
            <person name="Chen S."/>
        </authorList>
    </citation>
    <scope>NUCLEOTIDE SEQUENCE [LARGE SCALE GENOMIC DNA]</scope>
    <source>
        <strain evidence="3 4">ZZ0214-1</strain>
    </source>
</reference>
<evidence type="ECO:0000313" key="4">
    <source>
        <dbReference type="Proteomes" id="UP000230002"/>
    </source>
</evidence>
<feature type="transmembrane region" description="Helical" evidence="1">
    <location>
        <begin position="46"/>
        <end position="67"/>
    </location>
</feature>
<sequence length="341" mass="37903">MPMFVQEVYGPMFIGVTLNIMLYGVMSAQTYLYFSMYKDDRTWIKVFVLVLFLCDTANTGFDIAFVYDPLVNHFGSLSALTEATWNVFAFNESANMSVVPLDPAITAIIAALVQLFFAWRVKVLTSNRRIVGVIVLCSVTQLLGGLGVTIALGMVPQFYEFRKFRVIGIIWLVAAALADMLITAALVWHLRKHKTGMSVTDDLISKIIRFTVQTGLITALFAMINLALYLTIPSGYDLIFNIPLAKLYTNSLMSTLNSRRIWKAAANHSSESLGHSAQRSMVNVNVLHSDADGRRSIRASERIAFSMESHQMTDFADMKDKVYPSNTASFVPQSAMSLSAV</sequence>
<evidence type="ECO:0000256" key="1">
    <source>
        <dbReference type="SAM" id="Phobius"/>
    </source>
</evidence>
<keyword evidence="1" id="KW-0472">Membrane</keyword>
<dbReference type="Proteomes" id="UP000230002">
    <property type="component" value="Unassembled WGS sequence"/>
</dbReference>
<dbReference type="EMBL" id="AYKW01000003">
    <property type="protein sequence ID" value="PIL35700.1"/>
    <property type="molecule type" value="Genomic_DNA"/>
</dbReference>
<keyword evidence="1" id="KW-1133">Transmembrane helix</keyword>
<dbReference type="PANTHER" id="PTHR40465">
    <property type="entry name" value="CHROMOSOME 1, WHOLE GENOME SHOTGUN SEQUENCE"/>
    <property type="match status" value="1"/>
</dbReference>
<dbReference type="InterPro" id="IPR045339">
    <property type="entry name" value="DUF6534"/>
</dbReference>
<feature type="transmembrane region" description="Helical" evidence="1">
    <location>
        <begin position="12"/>
        <end position="34"/>
    </location>
</feature>
<dbReference type="OrthoDB" id="3183258at2759"/>
<dbReference type="STRING" id="1077348.A0A2G8SPL6"/>
<organism evidence="3 4">
    <name type="scientific">Ganoderma sinense ZZ0214-1</name>
    <dbReference type="NCBI Taxonomy" id="1077348"/>
    <lineage>
        <taxon>Eukaryota</taxon>
        <taxon>Fungi</taxon>
        <taxon>Dikarya</taxon>
        <taxon>Basidiomycota</taxon>
        <taxon>Agaricomycotina</taxon>
        <taxon>Agaricomycetes</taxon>
        <taxon>Polyporales</taxon>
        <taxon>Polyporaceae</taxon>
        <taxon>Ganoderma</taxon>
    </lineage>
</organism>
<accession>A0A2G8SPL6</accession>
<feature type="transmembrane region" description="Helical" evidence="1">
    <location>
        <begin position="210"/>
        <end position="232"/>
    </location>
</feature>
<name>A0A2G8SPL6_9APHY</name>
<protein>
    <recommendedName>
        <fullName evidence="2">DUF6534 domain-containing protein</fullName>
    </recommendedName>
</protein>
<feature type="transmembrane region" description="Helical" evidence="1">
    <location>
        <begin position="98"/>
        <end position="118"/>
    </location>
</feature>
<evidence type="ECO:0000313" key="3">
    <source>
        <dbReference type="EMBL" id="PIL35700.1"/>
    </source>
</evidence>
<keyword evidence="1" id="KW-0812">Transmembrane</keyword>
<feature type="transmembrane region" description="Helical" evidence="1">
    <location>
        <begin position="166"/>
        <end position="190"/>
    </location>
</feature>
<dbReference type="PANTHER" id="PTHR40465:SF1">
    <property type="entry name" value="DUF6534 DOMAIN-CONTAINING PROTEIN"/>
    <property type="match status" value="1"/>
</dbReference>
<feature type="domain" description="DUF6534" evidence="2">
    <location>
        <begin position="175"/>
        <end position="260"/>
    </location>
</feature>